<dbReference type="Gene3D" id="3.90.550.10">
    <property type="entry name" value="Spore Coat Polysaccharide Biosynthesis Protein SpsA, Chain A"/>
    <property type="match status" value="1"/>
</dbReference>
<accession>A0A815HVJ5</accession>
<dbReference type="AlphaFoldDB" id="A0A815HVJ5"/>
<organism evidence="1 3">
    <name type="scientific">Didymodactylos carnosus</name>
    <dbReference type="NCBI Taxonomy" id="1234261"/>
    <lineage>
        <taxon>Eukaryota</taxon>
        <taxon>Metazoa</taxon>
        <taxon>Spiralia</taxon>
        <taxon>Gnathifera</taxon>
        <taxon>Rotifera</taxon>
        <taxon>Eurotatoria</taxon>
        <taxon>Bdelloidea</taxon>
        <taxon>Philodinida</taxon>
        <taxon>Philodinidae</taxon>
        <taxon>Didymodactylos</taxon>
    </lineage>
</organism>
<gene>
    <name evidence="1" type="ORF">GPM918_LOCUS31221</name>
    <name evidence="2" type="ORF">SRO942_LOCUS31854</name>
</gene>
<dbReference type="Proteomes" id="UP000663829">
    <property type="component" value="Unassembled WGS sequence"/>
</dbReference>
<dbReference type="SUPFAM" id="SSF53448">
    <property type="entry name" value="Nucleotide-diphospho-sugar transferases"/>
    <property type="match status" value="1"/>
</dbReference>
<dbReference type="Proteomes" id="UP000681722">
    <property type="component" value="Unassembled WGS sequence"/>
</dbReference>
<dbReference type="EMBL" id="CAJOBC010068003">
    <property type="protein sequence ID" value="CAF4232976.1"/>
    <property type="molecule type" value="Genomic_DNA"/>
</dbReference>
<evidence type="ECO:0000313" key="2">
    <source>
        <dbReference type="EMBL" id="CAF4232976.1"/>
    </source>
</evidence>
<reference evidence="1" key="1">
    <citation type="submission" date="2021-02" db="EMBL/GenBank/DDBJ databases">
        <authorList>
            <person name="Nowell W R."/>
        </authorList>
    </citation>
    <scope>NUCLEOTIDE SEQUENCE</scope>
</reference>
<proteinExistence type="predicted"/>
<dbReference type="InterPro" id="IPR029044">
    <property type="entry name" value="Nucleotide-diphossugar_trans"/>
</dbReference>
<comment type="caution">
    <text evidence="1">The sequence shown here is derived from an EMBL/GenBank/DDBJ whole genome shotgun (WGS) entry which is preliminary data.</text>
</comment>
<name>A0A815HVJ5_9BILA</name>
<sequence>MFWSWILTPESTAWVFVLCHYFRHLLRNETIKYLQNSLVIVTVCARNVDQYLPLFQQKVTEIVSIFKDYQILIGESDSTDETWNYLKQWALIDSHVTIETYGELSKIYCSRSVRIAHCRNRLLDTARKNGWLREAPFYLVMDVDVNANNVLTLKNFLTNFEYPLEQWAVMTATQDTIYYDIWALRSHFVDYDCWQMVDNLANAGYCHSALVEKFVGNFQKPIPHEYGLIEVQSAFGGFGIYSTKYLNNCAYYAYTNYEICEHVTFHQCIKANGGRIFINSRFRNAGTYET</sequence>
<evidence type="ECO:0000313" key="3">
    <source>
        <dbReference type="Proteomes" id="UP000663829"/>
    </source>
</evidence>
<keyword evidence="3" id="KW-1185">Reference proteome</keyword>
<dbReference type="EMBL" id="CAJNOQ010015235">
    <property type="protein sequence ID" value="CAF1357689.1"/>
    <property type="molecule type" value="Genomic_DNA"/>
</dbReference>
<evidence type="ECO:0000313" key="1">
    <source>
        <dbReference type="EMBL" id="CAF1357689.1"/>
    </source>
</evidence>
<protein>
    <submittedName>
        <fullName evidence="1">Uncharacterized protein</fullName>
    </submittedName>
</protein>
<dbReference type="OrthoDB" id="9991317at2759"/>